<sequence>MKLNPLIENLDLLIRPIVEDKGYEMYYLEFVKDDGENYLRVYIESENGISLEDCEKVSRPISTMLDEKDPIAESYYLEVSSPGLNRSLHTEKHYGDSINKEVLVRLNKKLNDNKLYKGTLVSFDNENIVLSIEDEALSIPRDIIKAMNIEGEI</sequence>
<evidence type="ECO:0000313" key="6">
    <source>
        <dbReference type="EMBL" id="PPK48452.1"/>
    </source>
</evidence>
<accession>A0A2S6FY16</accession>
<dbReference type="PANTHER" id="PTHR33867">
    <property type="entry name" value="RIBOSOME MATURATION FACTOR RIMP"/>
    <property type="match status" value="1"/>
</dbReference>
<feature type="domain" description="Ribosome maturation factor RimP N-terminal" evidence="4">
    <location>
        <begin position="13"/>
        <end position="84"/>
    </location>
</feature>
<dbReference type="GO" id="GO:0006412">
    <property type="term" value="P:translation"/>
    <property type="evidence" value="ECO:0007669"/>
    <property type="project" value="TreeGrafter"/>
</dbReference>
<feature type="domain" description="Ribosome maturation factor RimP C-terminal" evidence="5">
    <location>
        <begin position="88"/>
        <end position="152"/>
    </location>
</feature>
<gene>
    <name evidence="3" type="primary">rimP</name>
    <name evidence="6" type="ORF">BD821_10789</name>
</gene>
<name>A0A2S6FY16_9CLOT</name>
<evidence type="ECO:0000259" key="5">
    <source>
        <dbReference type="Pfam" id="PF17384"/>
    </source>
</evidence>
<comment type="similarity">
    <text evidence="3">Belongs to the RimP family.</text>
</comment>
<dbReference type="InterPro" id="IPR035956">
    <property type="entry name" value="RimP_N_sf"/>
</dbReference>
<dbReference type="SUPFAM" id="SSF75420">
    <property type="entry name" value="YhbC-like, N-terminal domain"/>
    <property type="match status" value="1"/>
</dbReference>
<dbReference type="GO" id="GO:0000028">
    <property type="term" value="P:ribosomal small subunit assembly"/>
    <property type="evidence" value="ECO:0007669"/>
    <property type="project" value="TreeGrafter"/>
</dbReference>
<reference evidence="6 7" key="1">
    <citation type="submission" date="2018-02" db="EMBL/GenBank/DDBJ databases">
        <title>Genomic Encyclopedia of Archaeal and Bacterial Type Strains, Phase II (KMG-II): from individual species to whole genera.</title>
        <authorList>
            <person name="Goeker M."/>
        </authorList>
    </citation>
    <scope>NUCLEOTIDE SEQUENCE [LARGE SCALE GENOMIC DNA]</scope>
    <source>
        <strain evidence="6 7">DSM 15099</strain>
    </source>
</reference>
<comment type="subcellular location">
    <subcellularLocation>
        <location evidence="3">Cytoplasm</location>
    </subcellularLocation>
</comment>
<dbReference type="Gene3D" id="3.30.300.70">
    <property type="entry name" value="RimP-like superfamily, N-terminal"/>
    <property type="match status" value="1"/>
</dbReference>
<dbReference type="GO" id="GO:0005829">
    <property type="term" value="C:cytosol"/>
    <property type="evidence" value="ECO:0007669"/>
    <property type="project" value="TreeGrafter"/>
</dbReference>
<dbReference type="InterPro" id="IPR028989">
    <property type="entry name" value="RimP_N"/>
</dbReference>
<keyword evidence="2 3" id="KW-0690">Ribosome biogenesis</keyword>
<organism evidence="6 7">
    <name type="scientific">Clostridium algidicarnis DSM 15099</name>
    <dbReference type="NCBI Taxonomy" id="1121295"/>
    <lineage>
        <taxon>Bacteria</taxon>
        <taxon>Bacillati</taxon>
        <taxon>Bacillota</taxon>
        <taxon>Clostridia</taxon>
        <taxon>Eubacteriales</taxon>
        <taxon>Clostridiaceae</taxon>
        <taxon>Clostridium</taxon>
    </lineage>
</organism>
<evidence type="ECO:0000259" key="4">
    <source>
        <dbReference type="Pfam" id="PF02576"/>
    </source>
</evidence>
<dbReference type="PANTHER" id="PTHR33867:SF1">
    <property type="entry name" value="RIBOSOME MATURATION FACTOR RIMP"/>
    <property type="match status" value="1"/>
</dbReference>
<protein>
    <recommendedName>
        <fullName evidence="3">Ribosome maturation factor RimP</fullName>
    </recommendedName>
</protein>
<dbReference type="OrthoDB" id="9805006at2"/>
<evidence type="ECO:0000313" key="7">
    <source>
        <dbReference type="Proteomes" id="UP000239863"/>
    </source>
</evidence>
<dbReference type="AlphaFoldDB" id="A0A2S6FY16"/>
<comment type="caution">
    <text evidence="6">The sequence shown here is derived from an EMBL/GenBank/DDBJ whole genome shotgun (WGS) entry which is preliminary data.</text>
</comment>
<dbReference type="HAMAP" id="MF_01077">
    <property type="entry name" value="RimP"/>
    <property type="match status" value="1"/>
</dbReference>
<dbReference type="FunFam" id="3.30.300.70:FF:000001">
    <property type="entry name" value="Ribosome maturation factor RimP"/>
    <property type="match status" value="1"/>
</dbReference>
<dbReference type="EMBL" id="PTIS01000007">
    <property type="protein sequence ID" value="PPK48452.1"/>
    <property type="molecule type" value="Genomic_DNA"/>
</dbReference>
<dbReference type="SUPFAM" id="SSF74942">
    <property type="entry name" value="YhbC-like, C-terminal domain"/>
    <property type="match status" value="1"/>
</dbReference>
<keyword evidence="1 3" id="KW-0963">Cytoplasm</keyword>
<proteinExistence type="inferred from homology"/>
<dbReference type="Pfam" id="PF02576">
    <property type="entry name" value="RimP_N"/>
    <property type="match status" value="1"/>
</dbReference>
<dbReference type="Proteomes" id="UP000239863">
    <property type="component" value="Unassembled WGS sequence"/>
</dbReference>
<evidence type="ECO:0000256" key="1">
    <source>
        <dbReference type="ARBA" id="ARBA00022490"/>
    </source>
</evidence>
<dbReference type="InterPro" id="IPR028998">
    <property type="entry name" value="RimP_C"/>
</dbReference>
<dbReference type="GeneID" id="75091176"/>
<dbReference type="Pfam" id="PF17384">
    <property type="entry name" value="DUF150_C"/>
    <property type="match status" value="1"/>
</dbReference>
<dbReference type="RefSeq" id="WP_029453040.1">
    <property type="nucleotide sequence ID" value="NZ_PTIS01000007.1"/>
</dbReference>
<dbReference type="Gene3D" id="2.30.30.180">
    <property type="entry name" value="Ribosome maturation factor RimP, C-terminal domain"/>
    <property type="match status" value="1"/>
</dbReference>
<dbReference type="InterPro" id="IPR003728">
    <property type="entry name" value="Ribosome_maturation_RimP"/>
</dbReference>
<dbReference type="CDD" id="cd01734">
    <property type="entry name" value="YlxS_C"/>
    <property type="match status" value="1"/>
</dbReference>
<evidence type="ECO:0000256" key="2">
    <source>
        <dbReference type="ARBA" id="ARBA00022517"/>
    </source>
</evidence>
<dbReference type="NCBIfam" id="NF000934">
    <property type="entry name" value="PRK00092.3-1"/>
    <property type="match status" value="1"/>
</dbReference>
<dbReference type="STRING" id="37659.GCA_000703125_02343"/>
<dbReference type="InterPro" id="IPR036847">
    <property type="entry name" value="RimP_C_sf"/>
</dbReference>
<evidence type="ECO:0000256" key="3">
    <source>
        <dbReference type="HAMAP-Rule" id="MF_01077"/>
    </source>
</evidence>
<comment type="function">
    <text evidence="3">Required for maturation of 30S ribosomal subunits.</text>
</comment>